<evidence type="ECO:0000259" key="1">
    <source>
        <dbReference type="Pfam" id="PF12937"/>
    </source>
</evidence>
<comment type="caution">
    <text evidence="2">The sequence shown here is derived from an EMBL/GenBank/DDBJ whole genome shotgun (WGS) entry which is preliminary data.</text>
</comment>
<dbReference type="Proteomes" id="UP000308092">
    <property type="component" value="Unassembled WGS sequence"/>
</dbReference>
<protein>
    <recommendedName>
        <fullName evidence="1">F-box domain-containing protein</fullName>
    </recommendedName>
</protein>
<reference evidence="2 3" key="1">
    <citation type="submission" date="2019-03" db="EMBL/GenBank/DDBJ databases">
        <title>The genome sequence of a newly discovered highly antifungal drug resistant Aspergillus species, Aspergillus tanneri NIH 1004.</title>
        <authorList>
            <person name="Mounaud S."/>
            <person name="Singh I."/>
            <person name="Joardar V."/>
            <person name="Pakala S."/>
            <person name="Pakala S."/>
            <person name="Venepally P."/>
            <person name="Hoover J."/>
            <person name="Nierman W."/>
            <person name="Chung J."/>
            <person name="Losada L."/>
        </authorList>
    </citation>
    <scope>NUCLEOTIDE SEQUENCE [LARGE SCALE GENOMIC DNA]</scope>
    <source>
        <strain evidence="2 3">NIH1004</strain>
    </source>
</reference>
<gene>
    <name evidence="2" type="ORF">EYZ11_007318</name>
</gene>
<dbReference type="InterPro" id="IPR036047">
    <property type="entry name" value="F-box-like_dom_sf"/>
</dbReference>
<dbReference type="InterPro" id="IPR001810">
    <property type="entry name" value="F-box_dom"/>
</dbReference>
<organism evidence="2 3">
    <name type="scientific">Aspergillus tanneri</name>
    <dbReference type="NCBI Taxonomy" id="1220188"/>
    <lineage>
        <taxon>Eukaryota</taxon>
        <taxon>Fungi</taxon>
        <taxon>Dikarya</taxon>
        <taxon>Ascomycota</taxon>
        <taxon>Pezizomycotina</taxon>
        <taxon>Eurotiomycetes</taxon>
        <taxon>Eurotiomycetidae</taxon>
        <taxon>Eurotiales</taxon>
        <taxon>Aspergillaceae</taxon>
        <taxon>Aspergillus</taxon>
        <taxon>Aspergillus subgen. Circumdati</taxon>
    </lineage>
</organism>
<dbReference type="SUPFAM" id="SSF81383">
    <property type="entry name" value="F-box domain"/>
    <property type="match status" value="1"/>
</dbReference>
<dbReference type="AlphaFoldDB" id="A0A4S3JD98"/>
<sequence>MADFPKQLPPECTNDVWSLLQPSDLLSVMRISSVWRRSAEPILYRRIDIRSLAGMAAFLRTAKERPDLASSVRYLCVHNVLTEDSNHVQFEGTFISILERLPGLRRLHIYRWPSNVPVLAAAIQRTPGVAGLRGLKEIILEESDRPMDDLRPLWNLPVLESIQASVSEPQSMSGPWLISSTVTKLNLDSTIAEEGTIGLLLQALPGLKRFRDLMVSLQYVQNTLEGLELRASLYSPYAEEVEYYNICAVEGHIGSLENFSSLRKLKAPIAMLLGWLPDQAPCLSRILPRSLTYLSLTEDLSSQCSYSWSEKLVLMKVECFLAAARQATPLLEKLELLPNREFGRWDALFEDQLHALCLQAGVACIILDNEGSDDRN</sequence>
<evidence type="ECO:0000313" key="2">
    <source>
        <dbReference type="EMBL" id="THC93213.1"/>
    </source>
</evidence>
<name>A0A4S3JD98_9EURO</name>
<dbReference type="EMBL" id="SOSA01000279">
    <property type="protein sequence ID" value="THC93213.1"/>
    <property type="molecule type" value="Genomic_DNA"/>
</dbReference>
<accession>A0A4S3JD98</accession>
<evidence type="ECO:0000313" key="3">
    <source>
        <dbReference type="Proteomes" id="UP000308092"/>
    </source>
</evidence>
<dbReference type="VEuPathDB" id="FungiDB:EYZ11_007318"/>
<dbReference type="Pfam" id="PF12937">
    <property type="entry name" value="F-box-like"/>
    <property type="match status" value="1"/>
</dbReference>
<proteinExistence type="predicted"/>
<keyword evidence="3" id="KW-1185">Reference proteome</keyword>
<feature type="domain" description="F-box" evidence="1">
    <location>
        <begin position="7"/>
        <end position="50"/>
    </location>
</feature>